<dbReference type="PANTHER" id="PTHR33408:SF2">
    <property type="entry name" value="TRANSPOSASE DDE DOMAIN-CONTAINING PROTEIN"/>
    <property type="match status" value="1"/>
</dbReference>
<dbReference type="STRING" id="1335048.AKL17_4444"/>
<protein>
    <submittedName>
        <fullName evidence="3">Transposase mutator type</fullName>
    </submittedName>
</protein>
<name>A0A159Z833_9RHOB</name>
<accession>A0A159Z833</accession>
<dbReference type="AlphaFoldDB" id="A0A159Z833"/>
<evidence type="ECO:0000313" key="4">
    <source>
        <dbReference type="Proteomes" id="UP000076128"/>
    </source>
</evidence>
<dbReference type="Pfam" id="PF05598">
    <property type="entry name" value="DUF772"/>
    <property type="match status" value="1"/>
</dbReference>
<evidence type="ECO:0000259" key="1">
    <source>
        <dbReference type="Pfam" id="PF05598"/>
    </source>
</evidence>
<dbReference type="InterPro" id="IPR008490">
    <property type="entry name" value="Transposase_InsH_N"/>
</dbReference>
<feature type="domain" description="Transposase InsH N-terminal" evidence="1">
    <location>
        <begin position="17"/>
        <end position="114"/>
    </location>
</feature>
<proteinExistence type="predicted"/>
<dbReference type="KEGG" id="daa:AKL17_4444"/>
<organism evidence="3 4">
    <name type="scientific">Frigidibacter mobilis</name>
    <dbReference type="NCBI Taxonomy" id="1335048"/>
    <lineage>
        <taxon>Bacteria</taxon>
        <taxon>Pseudomonadati</taxon>
        <taxon>Pseudomonadota</taxon>
        <taxon>Alphaproteobacteria</taxon>
        <taxon>Rhodobacterales</taxon>
        <taxon>Paracoccaceae</taxon>
        <taxon>Frigidibacter</taxon>
    </lineage>
</organism>
<dbReference type="Pfam" id="PF13751">
    <property type="entry name" value="DDE_Tnp_1_6"/>
    <property type="match status" value="1"/>
</dbReference>
<evidence type="ECO:0000313" key="3">
    <source>
        <dbReference type="EMBL" id="AMY71656.1"/>
    </source>
</evidence>
<dbReference type="Proteomes" id="UP000076128">
    <property type="component" value="Chromosome"/>
</dbReference>
<dbReference type="PANTHER" id="PTHR33408">
    <property type="entry name" value="TRANSPOSASE"/>
    <property type="match status" value="1"/>
</dbReference>
<dbReference type="EMBL" id="CP012661">
    <property type="protein sequence ID" value="AMY71656.1"/>
    <property type="molecule type" value="Genomic_DNA"/>
</dbReference>
<gene>
    <name evidence="3" type="ORF">AKL17_4444</name>
</gene>
<feature type="domain" description="Transposase DDE" evidence="2">
    <location>
        <begin position="315"/>
        <end position="434"/>
    </location>
</feature>
<evidence type="ECO:0000259" key="2">
    <source>
        <dbReference type="Pfam" id="PF13751"/>
    </source>
</evidence>
<reference evidence="3 4" key="1">
    <citation type="submission" date="2015-09" db="EMBL/GenBank/DDBJ databases">
        <title>Complete genome sequence of Defluviimonas alba cai42t isolated from an oilfield in Xinjiang.</title>
        <authorList>
            <person name="Geng S."/>
            <person name="Pan X."/>
            <person name="Wu X."/>
        </authorList>
    </citation>
    <scope>NUCLEOTIDE SEQUENCE [LARGE SCALE GENOMIC DNA]</scope>
    <source>
        <strain evidence="4">cai42</strain>
    </source>
</reference>
<sequence>MIGSRTRDQLEFFVCGSLRELVPDDHILARVDPVLDLGWLRAEVADLYAPGVGRPGIDPEAAVRLMLAGFLLGVVHDRRLMREAQVNLAIRWFAGFGLNERLPDHSSLTRIRQRWGAERFRRIFERTVQDCVTAGIAKGEIVHVDASLIRADVSWDSLVVRHVEAVRSANDDAKLEAEAIRHTRNSKKTGKFKKVCPTDLDARMATNGRNRRLEPSYKQHGVVDDVFGVVLEVEVTTGETNEGEELLARLDAAEKTTGVKIETVTADAGYAYAKIYGGLERREIAAIIPAKTEPIRSPVPMRRFRYDAKHDVLKCPRGKKLKAGRAVKHGRFFTSRARDCRRCDLAHLCLSKGRVNKAVVLGDDYPALLRARRRREKWSDEDRDLYQRHRWRSEGYHGEAKTWHGLARAVRRGLQNMRIQAFLTAAAVNLKRLAAALNAGLAAVLAVAGKFCAILVQLQPEIGRVRTQA</sequence>
<keyword evidence="4" id="KW-1185">Reference proteome</keyword>
<dbReference type="InterPro" id="IPR025668">
    <property type="entry name" value="Tnp_DDE_dom"/>
</dbReference>